<dbReference type="EMBL" id="KV417530">
    <property type="protein sequence ID" value="KZP23870.1"/>
    <property type="molecule type" value="Genomic_DNA"/>
</dbReference>
<evidence type="ECO:0000313" key="3">
    <source>
        <dbReference type="Proteomes" id="UP000076532"/>
    </source>
</evidence>
<feature type="compositionally biased region" description="Polar residues" evidence="1">
    <location>
        <begin position="352"/>
        <end position="362"/>
    </location>
</feature>
<keyword evidence="3" id="KW-1185">Reference proteome</keyword>
<proteinExistence type="predicted"/>
<name>A0A166MCV5_9AGAM</name>
<protein>
    <recommendedName>
        <fullName evidence="4">C2 domain-containing protein</fullName>
    </recommendedName>
</protein>
<evidence type="ECO:0000313" key="2">
    <source>
        <dbReference type="EMBL" id="KZP23870.1"/>
    </source>
</evidence>
<organism evidence="2 3">
    <name type="scientific">Athelia psychrophila</name>
    <dbReference type="NCBI Taxonomy" id="1759441"/>
    <lineage>
        <taxon>Eukaryota</taxon>
        <taxon>Fungi</taxon>
        <taxon>Dikarya</taxon>
        <taxon>Basidiomycota</taxon>
        <taxon>Agaricomycotina</taxon>
        <taxon>Agaricomycetes</taxon>
        <taxon>Agaricomycetidae</taxon>
        <taxon>Atheliales</taxon>
        <taxon>Atheliaceae</taxon>
        <taxon>Athelia</taxon>
    </lineage>
</organism>
<evidence type="ECO:0000256" key="1">
    <source>
        <dbReference type="SAM" id="MobiDB-lite"/>
    </source>
</evidence>
<accession>A0A166MCV5</accession>
<feature type="region of interest" description="Disordered" evidence="1">
    <location>
        <begin position="349"/>
        <end position="369"/>
    </location>
</feature>
<gene>
    <name evidence="2" type="ORF">FIBSPDRAFT_930351</name>
</gene>
<reference evidence="2 3" key="1">
    <citation type="journal article" date="2016" name="Mol. Biol. Evol.">
        <title>Comparative Genomics of Early-Diverging Mushroom-Forming Fungi Provides Insights into the Origins of Lignocellulose Decay Capabilities.</title>
        <authorList>
            <person name="Nagy L.G."/>
            <person name="Riley R."/>
            <person name="Tritt A."/>
            <person name="Adam C."/>
            <person name="Daum C."/>
            <person name="Floudas D."/>
            <person name="Sun H."/>
            <person name="Yadav J.S."/>
            <person name="Pangilinan J."/>
            <person name="Larsson K.H."/>
            <person name="Matsuura K."/>
            <person name="Barry K."/>
            <person name="Labutti K."/>
            <person name="Kuo R."/>
            <person name="Ohm R.A."/>
            <person name="Bhattacharya S.S."/>
            <person name="Shirouzu T."/>
            <person name="Yoshinaga Y."/>
            <person name="Martin F.M."/>
            <person name="Grigoriev I.V."/>
            <person name="Hibbett D.S."/>
        </authorList>
    </citation>
    <scope>NUCLEOTIDE SEQUENCE [LARGE SCALE GENOMIC DNA]</scope>
    <source>
        <strain evidence="2 3">CBS 109695</strain>
    </source>
</reference>
<evidence type="ECO:0008006" key="4">
    <source>
        <dbReference type="Google" id="ProtNLM"/>
    </source>
</evidence>
<dbReference type="Proteomes" id="UP000076532">
    <property type="component" value="Unassembled WGS sequence"/>
</dbReference>
<dbReference type="AlphaFoldDB" id="A0A166MCV5"/>
<sequence>MDSEDHSDFMLFVGAAEWTRDSEETEDDADIGTEPRLLSYPSHLNSTGYRSSVVSIEIRSVAHNSFETIGVARAETSLGNLLKICADGDAALEITMTPLASEMLEKATVTGGDKAMKHSSTESLGFITLGLSQLPHESPSHLQLPDMYIEPIQETGELGERITEVNIAPLIQDNNVGSSTSVVQSEHPILEHPACADAIINPNERSSFLLYVGAAEWTRDRGAREDNYDLFVEVKVDGARKGLRTMHTKTADWDQYLKMIEIKSVAHKSSESLSVVRVETSLENLLEICKDGDLAALEVTIARLVSRSATTYQDTVKGDHKGSKHSATDNMGFITVKLYRLAHDARDRLQLPDTSSNPTQQAGKLERRITEDVEVRGRSANGIFLMAGQSQTTDLVC</sequence>